<dbReference type="EC" id="2.3.2.27" evidence="5"/>
<evidence type="ECO:0000256" key="5">
    <source>
        <dbReference type="ARBA" id="ARBA00012483"/>
    </source>
</evidence>
<sequence>MSRHEGVSCDSCLKGNFRGKRYKCLVCYDYDLCANCYEAGATTTRHTTDHPVQCILTKADFELYYGGEALPAEQAQSFTCPYCGKMGFTEATLQEHVTSEHADASTEVVCPICAALPGGDPNHVTDDFAAHLTLEHRTPREFEESSGMRHVRRIPHPARGVGSTRSRRANMHIPPGGSTLSGLSPNGRESMDPIADRNRPQLPISCAADLWDVFLEYSPELLSQLSSVRSRAAAAQSVSSQLQQLEMQLQSTNRIDGVMTTTQSVNASSTGGLQSWSRFQSWLAPDHGQQLERLPRRQAEIPKPPAVTTTTTTPNSSTEPPSASSSNTSNSNSQFLLPRCMEFALSEGDQSILEMDHSLFVQEVLLSTLDDELQPLFLEKMIQLEIGSGVNPQEKAPNIGGGSGSSSGGRSGSDNSSGGTVSGESSSSSSSNDTSLQKSTVKSKATRQRPLESSLHNQPKGSGSSGNSNCSSGGNGSAGSCSSSGATSSGASCGSSNIAGGGTQNITVIKQMSASSNSASRSASGTSPISATSQSSSLTQANLVLLSGQGSNIGRGLNTGGQGVGNMVGGSATSQAQSRSTGLREPLVSTSSAKRYMLKHLEATKASDREPPPH</sequence>
<dbReference type="Gene3D" id="3.30.60.90">
    <property type="match status" value="1"/>
</dbReference>
<evidence type="ECO:0000256" key="9">
    <source>
        <dbReference type="ARBA" id="ARBA00022753"/>
    </source>
</evidence>
<dbReference type="PANTHER" id="PTHR12268">
    <property type="entry name" value="E3 UBIQUITIN-PROTEIN LIGASE KCMF1"/>
    <property type="match status" value="1"/>
</dbReference>
<evidence type="ECO:0000256" key="11">
    <source>
        <dbReference type="ARBA" id="ARBA00022786"/>
    </source>
</evidence>
<organism evidence="14 15">
    <name type="scientific">Octopus sinensis</name>
    <name type="common">East Asian common octopus</name>
    <dbReference type="NCBI Taxonomy" id="2607531"/>
    <lineage>
        <taxon>Eukaryota</taxon>
        <taxon>Metazoa</taxon>
        <taxon>Spiralia</taxon>
        <taxon>Lophotrochozoa</taxon>
        <taxon>Mollusca</taxon>
        <taxon>Cephalopoda</taxon>
        <taxon>Coleoidea</taxon>
        <taxon>Octopodiformes</taxon>
        <taxon>Octopoda</taxon>
        <taxon>Incirrata</taxon>
        <taxon>Octopodidae</taxon>
        <taxon>Octopus</taxon>
    </lineage>
</organism>
<comment type="subcellular location">
    <subcellularLocation>
        <location evidence="3">Late endosome</location>
    </subcellularLocation>
    <subcellularLocation>
        <location evidence="2">Lysosome</location>
    </subcellularLocation>
</comment>
<dbReference type="GO" id="GO:0005886">
    <property type="term" value="C:plasma membrane"/>
    <property type="evidence" value="ECO:0007669"/>
    <property type="project" value="TreeGrafter"/>
</dbReference>
<evidence type="ECO:0000256" key="4">
    <source>
        <dbReference type="ARBA" id="ARBA00010938"/>
    </source>
</evidence>
<evidence type="ECO:0000256" key="12">
    <source>
        <dbReference type="ARBA" id="ARBA00022833"/>
    </source>
</evidence>
<evidence type="ECO:0000256" key="1">
    <source>
        <dbReference type="ARBA" id="ARBA00000900"/>
    </source>
</evidence>
<evidence type="ECO:0000256" key="2">
    <source>
        <dbReference type="ARBA" id="ARBA00004371"/>
    </source>
</evidence>
<dbReference type="PROSITE" id="PS01357">
    <property type="entry name" value="ZF_ZZ_1"/>
    <property type="match status" value="1"/>
</dbReference>
<keyword evidence="12" id="KW-0862">Zinc</keyword>
<dbReference type="CDD" id="cd02338">
    <property type="entry name" value="ZZ_PCMF_like"/>
    <property type="match status" value="1"/>
</dbReference>
<keyword evidence="9" id="KW-0967">Endosome</keyword>
<dbReference type="GO" id="GO:0005764">
    <property type="term" value="C:lysosome"/>
    <property type="evidence" value="ECO:0007669"/>
    <property type="project" value="UniProtKB-SubCell"/>
</dbReference>
<dbReference type="InterPro" id="IPR050774">
    <property type="entry name" value="KCMF1/Dystrophin"/>
</dbReference>
<dbReference type="GO" id="GO:0099536">
    <property type="term" value="P:synaptic signaling"/>
    <property type="evidence" value="ECO:0007669"/>
    <property type="project" value="TreeGrafter"/>
</dbReference>
<keyword evidence="8" id="KW-0479">Metal-binding</keyword>
<evidence type="ECO:0000256" key="6">
    <source>
        <dbReference type="ARBA" id="ARBA00014999"/>
    </source>
</evidence>
<protein>
    <recommendedName>
        <fullName evidence="6">E3 ubiquitin-protein ligase KCMF1</fullName>
        <ecNumber evidence="5">2.3.2.27</ecNumber>
    </recommendedName>
</protein>
<keyword evidence="10" id="KW-0863">Zinc-finger</keyword>
<dbReference type="Proteomes" id="UP000515154">
    <property type="component" value="Linkage group LG15"/>
</dbReference>
<accession>A0A6P7T7N3</accession>
<evidence type="ECO:0000313" key="15">
    <source>
        <dbReference type="RefSeq" id="XP_029645831.1"/>
    </source>
</evidence>
<dbReference type="GO" id="GO:0045202">
    <property type="term" value="C:synapse"/>
    <property type="evidence" value="ECO:0007669"/>
    <property type="project" value="GOC"/>
</dbReference>
<keyword evidence="7" id="KW-0808">Transferase</keyword>
<evidence type="ECO:0000256" key="3">
    <source>
        <dbReference type="ARBA" id="ARBA00004603"/>
    </source>
</evidence>
<comment type="catalytic activity">
    <reaction evidence="1">
        <text>S-ubiquitinyl-[E2 ubiquitin-conjugating enzyme]-L-cysteine + [acceptor protein]-L-lysine = [E2 ubiquitin-conjugating enzyme]-L-cysteine + N(6)-ubiquitinyl-[acceptor protein]-L-lysine.</text>
        <dbReference type="EC" id="2.3.2.27"/>
    </reaction>
</comment>
<name>A0A6P7T7N3_9MOLL</name>
<dbReference type="PROSITE" id="PS50157">
    <property type="entry name" value="ZINC_FINGER_C2H2_2"/>
    <property type="match status" value="1"/>
</dbReference>
<dbReference type="Pfam" id="PF00569">
    <property type="entry name" value="ZZ"/>
    <property type="match status" value="1"/>
</dbReference>
<dbReference type="GO" id="GO:0008270">
    <property type="term" value="F:zinc ion binding"/>
    <property type="evidence" value="ECO:0007669"/>
    <property type="project" value="UniProtKB-KW"/>
</dbReference>
<gene>
    <name evidence="15" type="primary">LOC115219743</name>
</gene>
<dbReference type="InterPro" id="IPR043145">
    <property type="entry name" value="Znf_ZZ_sf"/>
</dbReference>
<proteinExistence type="inferred from homology"/>
<keyword evidence="14" id="KW-1185">Reference proteome</keyword>
<dbReference type="PANTHER" id="PTHR12268:SF13">
    <property type="entry name" value="E3 UBIQUITIN-PROTEIN LIGASE KCMF1"/>
    <property type="match status" value="1"/>
</dbReference>
<dbReference type="RefSeq" id="XP_029645831.1">
    <property type="nucleotide sequence ID" value="XM_029789971.2"/>
</dbReference>
<dbReference type="InterPro" id="IPR000433">
    <property type="entry name" value="Znf_ZZ"/>
</dbReference>
<evidence type="ECO:0000313" key="14">
    <source>
        <dbReference type="Proteomes" id="UP000515154"/>
    </source>
</evidence>
<dbReference type="Pfam" id="PF05605">
    <property type="entry name" value="zf-Di19"/>
    <property type="match status" value="1"/>
</dbReference>
<evidence type="ECO:0000256" key="8">
    <source>
        <dbReference type="ARBA" id="ARBA00022723"/>
    </source>
</evidence>
<dbReference type="KEGG" id="osn:115219743"/>
<dbReference type="GO" id="GO:0005770">
    <property type="term" value="C:late endosome"/>
    <property type="evidence" value="ECO:0007669"/>
    <property type="project" value="UniProtKB-SubCell"/>
</dbReference>
<keyword evidence="11" id="KW-0833">Ubl conjugation pathway</keyword>
<comment type="similarity">
    <text evidence="4">Belongs to the KCMF1 family.</text>
</comment>
<dbReference type="PROSITE" id="PS50135">
    <property type="entry name" value="ZF_ZZ_2"/>
    <property type="match status" value="1"/>
</dbReference>
<dbReference type="GO" id="GO:0061630">
    <property type="term" value="F:ubiquitin protein ligase activity"/>
    <property type="evidence" value="ECO:0007669"/>
    <property type="project" value="UniProtKB-EC"/>
</dbReference>
<evidence type="ECO:0000256" key="13">
    <source>
        <dbReference type="ARBA" id="ARBA00023228"/>
    </source>
</evidence>
<dbReference type="SUPFAM" id="SSF57850">
    <property type="entry name" value="RING/U-box"/>
    <property type="match status" value="1"/>
</dbReference>
<reference evidence="15" key="1">
    <citation type="submission" date="2025-08" db="UniProtKB">
        <authorList>
            <consortium name="RefSeq"/>
        </authorList>
    </citation>
    <scope>IDENTIFICATION</scope>
</reference>
<evidence type="ECO:0000256" key="10">
    <source>
        <dbReference type="ARBA" id="ARBA00022771"/>
    </source>
</evidence>
<dbReference type="AlphaFoldDB" id="A0A6P7T7N3"/>
<keyword evidence="13" id="KW-0458">Lysosome</keyword>
<evidence type="ECO:0000256" key="7">
    <source>
        <dbReference type="ARBA" id="ARBA00022679"/>
    </source>
</evidence>
<dbReference type="InterPro" id="IPR013087">
    <property type="entry name" value="Znf_C2H2_type"/>
</dbReference>
<dbReference type="SMART" id="SM00291">
    <property type="entry name" value="ZnF_ZZ"/>
    <property type="match status" value="1"/>
</dbReference>
<dbReference type="InterPro" id="IPR008598">
    <property type="entry name" value="Di19_Zn-bd"/>
</dbReference>